<sequence>MTRNSSLPLRRRDWLRLAGGSIGLAAVGGAGALLGPRMAVAGDYKALVCIYLVGGNDGFNMLVPTDSRYAQYASARDFLALPKTSLLRLTGTDYGFHPSMKSLMPMWSDGVLAPIVNVGPLAVPLTKDDYVSAGPDSPLIPESLFSHSDQQRAWQCASNSGMERTGWGARTTETMALNYPVISLGGNSRFGTGEKAPALVLPGPGAAFATAGLAPGDIKYPADQKRKAAVDALYAPGQKGDIAEIYASIQRDAFEMSDRLFDLVKGVPGDDSVPAAIDNAFAPLIDGQEVTTELGAQLYQIAKLIAGRQQVQGDRHVYFASLGGFDTHANQIADEDSRTGTHADLLTEVATAMACFHNAMVKLGLSKQVTAFTSSDFGRTFLPNRSRGSDHAWGNVQLVCGGSVKGNATYGAYPKPVLGGPDDVGVEEWEKQGRWIPTSSVDQYASTLLKWFGATGPQIDAILPNLTSFPDRTLGFMQAG</sequence>
<dbReference type="InterPro" id="IPR010869">
    <property type="entry name" value="DUF1501"/>
</dbReference>
<dbReference type="Proteomes" id="UP001371218">
    <property type="component" value="Unassembled WGS sequence"/>
</dbReference>
<name>A0ABU9BKL5_9BURK</name>
<protein>
    <submittedName>
        <fullName evidence="1">DUF1501 domain-containing protein</fullName>
    </submittedName>
</protein>
<accession>A0ABU9BKL5</accession>
<keyword evidence="2" id="KW-1185">Reference proteome</keyword>
<dbReference type="PROSITE" id="PS51318">
    <property type="entry name" value="TAT"/>
    <property type="match status" value="1"/>
</dbReference>
<gene>
    <name evidence="1" type="ORF">AACH06_05660</name>
</gene>
<comment type="caution">
    <text evidence="1">The sequence shown here is derived from an EMBL/GenBank/DDBJ whole genome shotgun (WGS) entry which is preliminary data.</text>
</comment>
<dbReference type="EMBL" id="JBBUTG010000002">
    <property type="protein sequence ID" value="MEK8030304.1"/>
    <property type="molecule type" value="Genomic_DNA"/>
</dbReference>
<reference evidence="1 2" key="1">
    <citation type="submission" date="2024-04" db="EMBL/GenBank/DDBJ databases">
        <title>Novel species of the genus Ideonella isolated from streams.</title>
        <authorList>
            <person name="Lu H."/>
        </authorList>
    </citation>
    <scope>NUCLEOTIDE SEQUENCE [LARGE SCALE GENOMIC DNA]</scope>
    <source>
        <strain evidence="1 2">DXS29W</strain>
    </source>
</reference>
<evidence type="ECO:0000313" key="2">
    <source>
        <dbReference type="Proteomes" id="UP001371218"/>
    </source>
</evidence>
<dbReference type="InterPro" id="IPR006311">
    <property type="entry name" value="TAT_signal"/>
</dbReference>
<organism evidence="1 2">
    <name type="scientific">Ideonella lacteola</name>
    <dbReference type="NCBI Taxonomy" id="2984193"/>
    <lineage>
        <taxon>Bacteria</taxon>
        <taxon>Pseudomonadati</taxon>
        <taxon>Pseudomonadota</taxon>
        <taxon>Betaproteobacteria</taxon>
        <taxon>Burkholderiales</taxon>
        <taxon>Sphaerotilaceae</taxon>
        <taxon>Ideonella</taxon>
    </lineage>
</organism>
<dbReference type="RefSeq" id="WP_341424651.1">
    <property type="nucleotide sequence ID" value="NZ_JBBUTG010000002.1"/>
</dbReference>
<dbReference type="PANTHER" id="PTHR43737:SF1">
    <property type="entry name" value="DUF1501 DOMAIN-CONTAINING PROTEIN"/>
    <property type="match status" value="1"/>
</dbReference>
<evidence type="ECO:0000313" key="1">
    <source>
        <dbReference type="EMBL" id="MEK8030304.1"/>
    </source>
</evidence>
<dbReference type="Pfam" id="PF07394">
    <property type="entry name" value="DUF1501"/>
    <property type="match status" value="1"/>
</dbReference>
<dbReference type="PANTHER" id="PTHR43737">
    <property type="entry name" value="BLL7424 PROTEIN"/>
    <property type="match status" value="1"/>
</dbReference>
<proteinExistence type="predicted"/>